<evidence type="ECO:0000313" key="1">
    <source>
        <dbReference type="EMBL" id="KAI4368872.1"/>
    </source>
</evidence>
<accession>A0ACB9QYN1</accession>
<evidence type="ECO:0000313" key="2">
    <source>
        <dbReference type="Proteomes" id="UP001057402"/>
    </source>
</evidence>
<dbReference type="EMBL" id="CM042884">
    <property type="protein sequence ID" value="KAI4368872.1"/>
    <property type="molecule type" value="Genomic_DNA"/>
</dbReference>
<sequence>MENKKQMGSSPPSSYSPDVFGAKESSPGAPAGVFASIFPPPQTVVGRRSSSGFIGSQQKQSFGTQAWSSKHNDPAIRSENGSCNKSKDGSVFLEERTEPCHLSSSLYYGGQDVYSQSSGNQATGSCPMSKKDRVEDDPTGNNSLDASRGNWWQGAKLWWQMMLKVHFITRMLVFQRHKDSLTIFVEFRGLKK</sequence>
<dbReference type="Proteomes" id="UP001057402">
    <property type="component" value="Chromosome 5"/>
</dbReference>
<organism evidence="1 2">
    <name type="scientific">Melastoma candidum</name>
    <dbReference type="NCBI Taxonomy" id="119954"/>
    <lineage>
        <taxon>Eukaryota</taxon>
        <taxon>Viridiplantae</taxon>
        <taxon>Streptophyta</taxon>
        <taxon>Embryophyta</taxon>
        <taxon>Tracheophyta</taxon>
        <taxon>Spermatophyta</taxon>
        <taxon>Magnoliopsida</taxon>
        <taxon>eudicotyledons</taxon>
        <taxon>Gunneridae</taxon>
        <taxon>Pentapetalae</taxon>
        <taxon>rosids</taxon>
        <taxon>malvids</taxon>
        <taxon>Myrtales</taxon>
        <taxon>Melastomataceae</taxon>
        <taxon>Melastomatoideae</taxon>
        <taxon>Melastomateae</taxon>
        <taxon>Melastoma</taxon>
    </lineage>
</organism>
<name>A0ACB9QYN1_9MYRT</name>
<comment type="caution">
    <text evidence="1">The sequence shown here is derived from an EMBL/GenBank/DDBJ whole genome shotgun (WGS) entry which is preliminary data.</text>
</comment>
<proteinExistence type="predicted"/>
<keyword evidence="2" id="KW-1185">Reference proteome</keyword>
<protein>
    <submittedName>
        <fullName evidence="1">Uncharacterized protein</fullName>
    </submittedName>
</protein>
<reference evidence="2" key="1">
    <citation type="journal article" date="2023" name="Front. Plant Sci.">
        <title>Chromosomal-level genome assembly of Melastoma candidum provides insights into trichome evolution.</title>
        <authorList>
            <person name="Zhong Y."/>
            <person name="Wu W."/>
            <person name="Sun C."/>
            <person name="Zou P."/>
            <person name="Liu Y."/>
            <person name="Dai S."/>
            <person name="Zhou R."/>
        </authorList>
    </citation>
    <scope>NUCLEOTIDE SEQUENCE [LARGE SCALE GENOMIC DNA]</scope>
</reference>
<gene>
    <name evidence="1" type="ORF">MLD38_017380</name>
</gene>